<evidence type="ECO:0000313" key="3">
    <source>
        <dbReference type="Proteomes" id="UP001458880"/>
    </source>
</evidence>
<dbReference type="Proteomes" id="UP001458880">
    <property type="component" value="Unassembled WGS sequence"/>
</dbReference>
<evidence type="ECO:0000259" key="1">
    <source>
        <dbReference type="PROSITE" id="PS50878"/>
    </source>
</evidence>
<dbReference type="Gene3D" id="3.60.10.10">
    <property type="entry name" value="Endonuclease/exonuclease/phosphatase"/>
    <property type="match status" value="1"/>
</dbReference>
<dbReference type="SUPFAM" id="SSF56672">
    <property type="entry name" value="DNA/RNA polymerases"/>
    <property type="match status" value="1"/>
</dbReference>
<reference evidence="2 3" key="1">
    <citation type="journal article" date="2024" name="BMC Genomics">
        <title>De novo assembly and annotation of Popillia japonica's genome with initial clues to its potential as an invasive pest.</title>
        <authorList>
            <person name="Cucini C."/>
            <person name="Boschi S."/>
            <person name="Funari R."/>
            <person name="Cardaioli E."/>
            <person name="Iannotti N."/>
            <person name="Marturano G."/>
            <person name="Paoli F."/>
            <person name="Bruttini M."/>
            <person name="Carapelli A."/>
            <person name="Frati F."/>
            <person name="Nardi F."/>
        </authorList>
    </citation>
    <scope>NUCLEOTIDE SEQUENCE [LARGE SCALE GENOMIC DNA]</scope>
    <source>
        <strain evidence="2">DMR45628</strain>
    </source>
</reference>
<dbReference type="InterPro" id="IPR005135">
    <property type="entry name" value="Endo/exonuclease/phosphatase"/>
</dbReference>
<keyword evidence="2" id="KW-0695">RNA-directed DNA polymerase</keyword>
<gene>
    <name evidence="2" type="ORF">QE152_g5686</name>
</gene>
<dbReference type="AlphaFoldDB" id="A0AAW1MLM9"/>
<dbReference type="Pfam" id="PF00078">
    <property type="entry name" value="RVT_1"/>
    <property type="match status" value="1"/>
</dbReference>
<dbReference type="InterPro" id="IPR000477">
    <property type="entry name" value="RT_dom"/>
</dbReference>
<feature type="domain" description="Reverse transcriptase" evidence="1">
    <location>
        <begin position="534"/>
        <end position="765"/>
    </location>
</feature>
<keyword evidence="2" id="KW-0548">Nucleotidyltransferase</keyword>
<dbReference type="EMBL" id="JASPKY010000035">
    <property type="protein sequence ID" value="KAK9747041.1"/>
    <property type="molecule type" value="Genomic_DNA"/>
</dbReference>
<dbReference type="InterPro" id="IPR036691">
    <property type="entry name" value="Endo/exonu/phosph_ase_sf"/>
</dbReference>
<proteinExistence type="predicted"/>
<organism evidence="2 3">
    <name type="scientific">Popillia japonica</name>
    <name type="common">Japanese beetle</name>
    <dbReference type="NCBI Taxonomy" id="7064"/>
    <lineage>
        <taxon>Eukaryota</taxon>
        <taxon>Metazoa</taxon>
        <taxon>Ecdysozoa</taxon>
        <taxon>Arthropoda</taxon>
        <taxon>Hexapoda</taxon>
        <taxon>Insecta</taxon>
        <taxon>Pterygota</taxon>
        <taxon>Neoptera</taxon>
        <taxon>Endopterygota</taxon>
        <taxon>Coleoptera</taxon>
        <taxon>Polyphaga</taxon>
        <taxon>Scarabaeiformia</taxon>
        <taxon>Scarabaeidae</taxon>
        <taxon>Rutelinae</taxon>
        <taxon>Popillia</taxon>
    </lineage>
</organism>
<name>A0AAW1MLM9_POPJA</name>
<dbReference type="SUPFAM" id="SSF56219">
    <property type="entry name" value="DNase I-like"/>
    <property type="match status" value="1"/>
</dbReference>
<sequence length="862" mass="100044">MTVRGVDVGLRWLYDRGLNDSARCRCGAEREDWLHVLTECDRYEDLRDLERMGIRINADGSVNVEGVMYEREFGCFRDFSEAAFGRRQRESRTCLKEVSGLPECMRVFAATGSPSAAIVVNDPSADVMGLPSRTNEYAACVWMKDQAGERYVASVYCRYGRDLQPYLEYIESLVDAVGGLPLIVSMDANAVSPMWHSKSVHRYGDAVERGREMEDVIVRRGLYVLSEPSEHYTFSGPNGESDIDVTLVNDRWRDTEFVWQVCPDWGVSDYNVVLITARFVCEDRMNVEEPRWNIRKVDWKEYARQIRVEAERTAFGEYKRMNVERKIACITEWVNTVNERMLHRVRKRKMKGVGWWTEELNVLKRHVTKTRARYQRVRKRGDVVATEMAARECRVIVKQYKSLIREEKERYWRELVKAEGNMNPWGKVYKICRKKGNASRDLDGIVVNGVEMKTWGESVRALLDELLPAGPTGSEQDRVTDPEVRADKFSYSELNGAMRKMRMRKAPGEDGIYPEMVKSVCLAVSEYVLEMYNGCLEERVFPREWKVAKGVILLKNEEKVRTDPRSYRLISLLPVWGKILERMLVNRLNEKLVDSRSASGWLTGAFDNLRWDRLLAHLRDSGCMEMGVWYSYFKERKMRMKNAREEVWKDITRGCPQGSICGPAVWNMMMDVLLNELNENGCKVIAYADDLLLMIERNSRRMLEENGSTWMRMVIDWGERMGVSVSDTKTECMLLKGILSRAPSVRMGESGMKYVKEVKYLGVSVGERMSFRPHLDRMREKITRVAGSMSMSRILRKEWGLRRRATSIIYKGLLFPCILMGEAPWDLECERKAYTYMLKKGVRMGENDWMTTDEVEGRTLKE</sequence>
<comment type="caution">
    <text evidence="2">The sequence shown here is derived from an EMBL/GenBank/DDBJ whole genome shotgun (WGS) entry which is preliminary data.</text>
</comment>
<dbReference type="PANTHER" id="PTHR19446">
    <property type="entry name" value="REVERSE TRANSCRIPTASES"/>
    <property type="match status" value="1"/>
</dbReference>
<accession>A0AAW1MLM9</accession>
<dbReference type="Pfam" id="PF14529">
    <property type="entry name" value="Exo_endo_phos_2"/>
    <property type="match status" value="1"/>
</dbReference>
<protein>
    <submittedName>
        <fullName evidence="2">Reverse transcriptase (RNA-dependent DNA polymerase)</fullName>
    </submittedName>
</protein>
<keyword evidence="3" id="KW-1185">Reference proteome</keyword>
<dbReference type="CDD" id="cd01650">
    <property type="entry name" value="RT_nLTR_like"/>
    <property type="match status" value="1"/>
</dbReference>
<dbReference type="PROSITE" id="PS50878">
    <property type="entry name" value="RT_POL"/>
    <property type="match status" value="1"/>
</dbReference>
<evidence type="ECO:0000313" key="2">
    <source>
        <dbReference type="EMBL" id="KAK9747041.1"/>
    </source>
</evidence>
<dbReference type="InterPro" id="IPR043502">
    <property type="entry name" value="DNA/RNA_pol_sf"/>
</dbReference>
<keyword evidence="2" id="KW-0808">Transferase</keyword>
<dbReference type="GO" id="GO:0003964">
    <property type="term" value="F:RNA-directed DNA polymerase activity"/>
    <property type="evidence" value="ECO:0007669"/>
    <property type="project" value="UniProtKB-KW"/>
</dbReference>